<protein>
    <submittedName>
        <fullName evidence="3">DUF2520 domain-containing protein</fullName>
    </submittedName>
</protein>
<dbReference type="EMBL" id="BAABIQ010000008">
    <property type="protein sequence ID" value="GAA4788869.1"/>
    <property type="molecule type" value="Genomic_DNA"/>
</dbReference>
<reference evidence="4" key="1">
    <citation type="journal article" date="2019" name="Int. J. Syst. Evol. Microbiol.">
        <title>The Global Catalogue of Microorganisms (GCM) 10K type strain sequencing project: providing services to taxonomists for standard genome sequencing and annotation.</title>
        <authorList>
            <consortium name="The Broad Institute Genomics Platform"/>
            <consortium name="The Broad Institute Genome Sequencing Center for Infectious Disease"/>
            <person name="Wu L."/>
            <person name="Ma J."/>
        </authorList>
    </citation>
    <scope>NUCLEOTIDE SEQUENCE [LARGE SCALE GENOMIC DNA]</scope>
    <source>
        <strain evidence="4">JCM 18200</strain>
    </source>
</reference>
<dbReference type="RefSeq" id="WP_345231272.1">
    <property type="nucleotide sequence ID" value="NZ_BAABIQ010000008.1"/>
</dbReference>
<feature type="domain" description="Pyrroline-5-carboxylate reductase catalytic N-terminal" evidence="1">
    <location>
        <begin position="3"/>
        <end position="86"/>
    </location>
</feature>
<organism evidence="3 4">
    <name type="scientific">Olivibacter ginsenosidimutans</name>
    <dbReference type="NCBI Taxonomy" id="1176537"/>
    <lineage>
        <taxon>Bacteria</taxon>
        <taxon>Pseudomonadati</taxon>
        <taxon>Bacteroidota</taxon>
        <taxon>Sphingobacteriia</taxon>
        <taxon>Sphingobacteriales</taxon>
        <taxon>Sphingobacteriaceae</taxon>
        <taxon>Olivibacter</taxon>
    </lineage>
</organism>
<evidence type="ECO:0000259" key="1">
    <source>
        <dbReference type="Pfam" id="PF03807"/>
    </source>
</evidence>
<dbReference type="Gene3D" id="1.10.1040.20">
    <property type="entry name" value="ProC-like, C-terminal domain"/>
    <property type="match status" value="1"/>
</dbReference>
<comment type="caution">
    <text evidence="3">The sequence shown here is derived from an EMBL/GenBank/DDBJ whole genome shotgun (WGS) entry which is preliminary data.</text>
</comment>
<dbReference type="InterPro" id="IPR037108">
    <property type="entry name" value="TM1727-like_C_sf"/>
</dbReference>
<feature type="domain" description="DUF2520" evidence="2">
    <location>
        <begin position="127"/>
        <end position="247"/>
    </location>
</feature>
<evidence type="ECO:0000259" key="2">
    <source>
        <dbReference type="Pfam" id="PF10728"/>
    </source>
</evidence>
<dbReference type="Proteomes" id="UP001501411">
    <property type="component" value="Unassembled WGS sequence"/>
</dbReference>
<dbReference type="PANTHER" id="PTHR40459:SF1">
    <property type="entry name" value="CONSERVED HYPOTHETICAL ALANINE AND LEUCINE RICH PROTEIN"/>
    <property type="match status" value="1"/>
</dbReference>
<dbReference type="SUPFAM" id="SSF51735">
    <property type="entry name" value="NAD(P)-binding Rossmann-fold domains"/>
    <property type="match status" value="1"/>
</dbReference>
<dbReference type="InterPro" id="IPR028939">
    <property type="entry name" value="P5C_Rdtase_cat_N"/>
</dbReference>
<dbReference type="InterPro" id="IPR036291">
    <property type="entry name" value="NAD(P)-bd_dom_sf"/>
</dbReference>
<keyword evidence="4" id="KW-1185">Reference proteome</keyword>
<dbReference type="Gene3D" id="3.40.50.720">
    <property type="entry name" value="NAD(P)-binding Rossmann-like Domain"/>
    <property type="match status" value="1"/>
</dbReference>
<accession>A0ABP9B228</accession>
<evidence type="ECO:0000313" key="4">
    <source>
        <dbReference type="Proteomes" id="UP001501411"/>
    </source>
</evidence>
<proteinExistence type="predicted"/>
<evidence type="ECO:0000313" key="3">
    <source>
        <dbReference type="EMBL" id="GAA4788869.1"/>
    </source>
</evidence>
<gene>
    <name evidence="3" type="ORF">GCM10023231_16430</name>
</gene>
<name>A0ABP9B228_9SPHI</name>
<dbReference type="InterPro" id="IPR018931">
    <property type="entry name" value="DUF2520"/>
</dbReference>
<dbReference type="Pfam" id="PF10728">
    <property type="entry name" value="DUF2520"/>
    <property type="match status" value="1"/>
</dbReference>
<dbReference type="PANTHER" id="PTHR40459">
    <property type="entry name" value="CONSERVED HYPOTHETICAL ALANINE AND LEUCINE RICH PROTEIN"/>
    <property type="match status" value="1"/>
</dbReference>
<dbReference type="InterPro" id="IPR008927">
    <property type="entry name" value="6-PGluconate_DH-like_C_sf"/>
</dbReference>
<sequence>MNIVLLGSGNVATHLAYALKKAGYHIKQVFSRNIAHAKHLAEGIGAEPIDNLFYITTEADVYIIAVKDEAIEEVAGALRLRNKILLHTSGSTDIAVLQPYSTAYGVIYPLQTISKEVALDFSKVPLILEFSDAQTKAEILNLAFKLSPLIHEYNSEQRKCLHLGAVLACNFSNYLYAVAHDFLQEKKVDFGLLKPLIAETANKIQTHNPNDVQTGPAIRNDGVILDRHLALLDAHPDWQQVYRILSEGIARRHLENGKKM</sequence>
<dbReference type="SUPFAM" id="SSF48179">
    <property type="entry name" value="6-phosphogluconate dehydrogenase C-terminal domain-like"/>
    <property type="match status" value="1"/>
</dbReference>
<dbReference type="Pfam" id="PF03807">
    <property type="entry name" value="F420_oxidored"/>
    <property type="match status" value="1"/>
</dbReference>